<comment type="caution">
    <text evidence="1">The sequence shown here is derived from an EMBL/GenBank/DDBJ whole genome shotgun (WGS) entry which is preliminary data.</text>
</comment>
<keyword evidence="2" id="KW-1185">Reference proteome</keyword>
<proteinExistence type="predicted"/>
<reference evidence="1 2" key="1">
    <citation type="submission" date="2024-09" db="EMBL/GenBank/DDBJ databases">
        <title>Floridaenema gen nov. (Aerosakkonemataceae, Aerosakkonematales ord. nov., Cyanobacteria) from benthic tropical and subtropical fresh waters, with the description of four new species.</title>
        <authorList>
            <person name="Moretto J.A."/>
            <person name="Berthold D.E."/>
            <person name="Lefler F.W."/>
            <person name="Huang I.-S."/>
            <person name="Laughinghouse H. IV."/>
        </authorList>
    </citation>
    <scope>NUCLEOTIDE SEQUENCE [LARGE SCALE GENOMIC DNA]</scope>
    <source>
        <strain evidence="1 2">BLCC-F50</strain>
    </source>
</reference>
<sequence>MSRSDLTEILEWDRIGAWFNLLQKIVKNLLTESQVVELGSYKGESNVAIAAVLPAESSNQGIC</sequence>
<dbReference type="RefSeq" id="WP_413265410.1">
    <property type="nucleotide sequence ID" value="NZ_JBHFNR010000168.1"/>
</dbReference>
<organism evidence="1 2">
    <name type="scientific">Floridaenema flaviceps BLCC-F50</name>
    <dbReference type="NCBI Taxonomy" id="3153642"/>
    <lineage>
        <taxon>Bacteria</taxon>
        <taxon>Bacillati</taxon>
        <taxon>Cyanobacteriota</taxon>
        <taxon>Cyanophyceae</taxon>
        <taxon>Oscillatoriophycideae</taxon>
        <taxon>Aerosakkonematales</taxon>
        <taxon>Aerosakkonemataceae</taxon>
        <taxon>Floridanema</taxon>
        <taxon>Floridanema flaviceps</taxon>
    </lineage>
</organism>
<protein>
    <recommendedName>
        <fullName evidence="3">Class I SAM-dependent methyltransferase</fullName>
    </recommendedName>
</protein>
<dbReference type="EMBL" id="JBHFNR010000168">
    <property type="protein sequence ID" value="MFB2895776.1"/>
    <property type="molecule type" value="Genomic_DNA"/>
</dbReference>
<name>A0ABV4XVU1_9CYAN</name>
<evidence type="ECO:0008006" key="3">
    <source>
        <dbReference type="Google" id="ProtNLM"/>
    </source>
</evidence>
<gene>
    <name evidence="1" type="ORF">ACE1CI_22950</name>
</gene>
<accession>A0ABV4XVU1</accession>
<evidence type="ECO:0000313" key="1">
    <source>
        <dbReference type="EMBL" id="MFB2895776.1"/>
    </source>
</evidence>
<evidence type="ECO:0000313" key="2">
    <source>
        <dbReference type="Proteomes" id="UP001576784"/>
    </source>
</evidence>
<dbReference type="Proteomes" id="UP001576784">
    <property type="component" value="Unassembled WGS sequence"/>
</dbReference>